<evidence type="ECO:0000313" key="1">
    <source>
        <dbReference type="EMBL" id="KAF2627764.1"/>
    </source>
</evidence>
<reference evidence="1" key="1">
    <citation type="journal article" date="2020" name="Stud. Mycol.">
        <title>101 Dothideomycetes genomes: a test case for predicting lifestyles and emergence of pathogens.</title>
        <authorList>
            <person name="Haridas S."/>
            <person name="Albert R."/>
            <person name="Binder M."/>
            <person name="Bloem J."/>
            <person name="Labutti K."/>
            <person name="Salamov A."/>
            <person name="Andreopoulos B."/>
            <person name="Baker S."/>
            <person name="Barry K."/>
            <person name="Bills G."/>
            <person name="Bluhm B."/>
            <person name="Cannon C."/>
            <person name="Castanera R."/>
            <person name="Culley D."/>
            <person name="Daum C."/>
            <person name="Ezra D."/>
            <person name="Gonzalez J."/>
            <person name="Henrissat B."/>
            <person name="Kuo A."/>
            <person name="Liang C."/>
            <person name="Lipzen A."/>
            <person name="Lutzoni F."/>
            <person name="Magnuson J."/>
            <person name="Mondo S."/>
            <person name="Nolan M."/>
            <person name="Ohm R."/>
            <person name="Pangilinan J."/>
            <person name="Park H.-J."/>
            <person name="Ramirez L."/>
            <person name="Alfaro M."/>
            <person name="Sun H."/>
            <person name="Tritt A."/>
            <person name="Yoshinaga Y."/>
            <person name="Zwiers L.-H."/>
            <person name="Turgeon B."/>
            <person name="Goodwin S."/>
            <person name="Spatafora J."/>
            <person name="Crous P."/>
            <person name="Grigoriev I."/>
        </authorList>
    </citation>
    <scope>NUCLEOTIDE SEQUENCE</scope>
    <source>
        <strain evidence="1">CBS 525.71</strain>
    </source>
</reference>
<evidence type="ECO:0000313" key="2">
    <source>
        <dbReference type="Proteomes" id="UP000799754"/>
    </source>
</evidence>
<proteinExistence type="predicted"/>
<comment type="caution">
    <text evidence="1">The sequence shown here is derived from an EMBL/GenBank/DDBJ whole genome shotgun (WGS) entry which is preliminary data.</text>
</comment>
<sequence length="233" mass="25528">MDQSYESLMSMSEVRPMIVSPHMSPQLNETICGCRCGCGCGCAGHGNGDDNGWMSDSETANDSNHSDDEGDSSPEEQTHYHDLRGRGPGRTSHEILSPRPSPYQEIVLLLGRLENLQIGEPSVGLEEVSIHSPLHDGYEDITEGLLDQDSSLENQSNAVPGRANVQMVSPGPGIGEWLHVIAEKTWLEDVQPVYIFTPLRLSAEYQHARGKAVEHLLVPDEESVPDLEQEESA</sequence>
<accession>A0ACB6S2Z3</accession>
<organism evidence="1 2">
    <name type="scientific">Macroventuria anomochaeta</name>
    <dbReference type="NCBI Taxonomy" id="301207"/>
    <lineage>
        <taxon>Eukaryota</taxon>
        <taxon>Fungi</taxon>
        <taxon>Dikarya</taxon>
        <taxon>Ascomycota</taxon>
        <taxon>Pezizomycotina</taxon>
        <taxon>Dothideomycetes</taxon>
        <taxon>Pleosporomycetidae</taxon>
        <taxon>Pleosporales</taxon>
        <taxon>Pleosporineae</taxon>
        <taxon>Didymellaceae</taxon>
        <taxon>Macroventuria</taxon>
    </lineage>
</organism>
<keyword evidence="2" id="KW-1185">Reference proteome</keyword>
<dbReference type="EMBL" id="MU006715">
    <property type="protein sequence ID" value="KAF2627764.1"/>
    <property type="molecule type" value="Genomic_DNA"/>
</dbReference>
<dbReference type="Proteomes" id="UP000799754">
    <property type="component" value="Unassembled WGS sequence"/>
</dbReference>
<name>A0ACB6S2Z3_9PLEO</name>
<gene>
    <name evidence="1" type="ORF">BU25DRAFT_410420</name>
</gene>
<protein>
    <submittedName>
        <fullName evidence="1">Uncharacterized protein</fullName>
    </submittedName>
</protein>